<reference evidence="14" key="1">
    <citation type="journal article" date="2019" name="Int. J. Syst. Evol. Microbiol.">
        <title>The Global Catalogue of Microorganisms (GCM) 10K type strain sequencing project: providing services to taxonomists for standard genome sequencing and annotation.</title>
        <authorList>
            <consortium name="The Broad Institute Genomics Platform"/>
            <consortium name="The Broad Institute Genome Sequencing Center for Infectious Disease"/>
            <person name="Wu L."/>
            <person name="Ma J."/>
        </authorList>
    </citation>
    <scope>NUCLEOTIDE SEQUENCE [LARGE SCALE GENOMIC DNA]</scope>
    <source>
        <strain evidence="14">KCTC 52487</strain>
    </source>
</reference>
<dbReference type="CDD" id="cd11020">
    <property type="entry name" value="CuRO_1_CuNIR"/>
    <property type="match status" value="1"/>
</dbReference>
<evidence type="ECO:0000256" key="8">
    <source>
        <dbReference type="ARBA" id="ARBA00023008"/>
    </source>
</evidence>
<dbReference type="PRINTS" id="PR00695">
    <property type="entry name" value="CUNO2RDTASE"/>
</dbReference>
<feature type="signal peptide" evidence="10">
    <location>
        <begin position="1"/>
        <end position="33"/>
    </location>
</feature>
<evidence type="ECO:0000256" key="1">
    <source>
        <dbReference type="ARBA" id="ARBA00010609"/>
    </source>
</evidence>
<dbReference type="SUPFAM" id="SSF49503">
    <property type="entry name" value="Cupredoxins"/>
    <property type="match status" value="2"/>
</dbReference>
<comment type="cofactor">
    <cofactor evidence="10">
        <name>Cu(+)</name>
        <dbReference type="ChEBI" id="CHEBI:49552"/>
    </cofactor>
    <text evidence="10">Binds 1 Cu(+) ion.</text>
</comment>
<feature type="chain" id="PRO_5044975423" description="Copper-containing nitrite reductase" evidence="10">
    <location>
        <begin position="34"/>
        <end position="348"/>
    </location>
</feature>
<dbReference type="InterPro" id="IPR001287">
    <property type="entry name" value="NO2-reductase_Cu"/>
</dbReference>
<sequence length="348" mass="37067">MNIRKLRIELLAGIATAVVAGAAAMAFQPAALAQEAAEVADIVRNPTDLPPPVTATAPQHHVVELETVELVGQLADGTTFTYWTFNGQVPGPMLRVRVGDTVEVRLTNAPDSMMMHNVDFHAVTGPGGGAAATLAGPGETRSFTFTALNPGVYVYHCATPMVAQHIANGMYGLIVVEPEDGLPEVDREFYVMQGEIYTEEAFGTPGHATESLTALLDEQPQYYVFNGSAFALRDRPMQAEVGETVRIFFGVGGPNKTSSFHVIGEIFDTVYPYGSLTSENIYDVQTVTVAPGGAVAVDFELEVPGNYILVDHALSRAERGLAGVLHVEGDPNPDVYHAPDGEVEGSGH</sequence>
<evidence type="ECO:0000256" key="10">
    <source>
        <dbReference type="RuleBase" id="RU365025"/>
    </source>
</evidence>
<evidence type="ECO:0000256" key="6">
    <source>
        <dbReference type="ARBA" id="ARBA00022737"/>
    </source>
</evidence>
<dbReference type="InterPro" id="IPR006311">
    <property type="entry name" value="TAT_signal"/>
</dbReference>
<dbReference type="PROSITE" id="PS51318">
    <property type="entry name" value="TAT"/>
    <property type="match status" value="1"/>
</dbReference>
<dbReference type="PANTHER" id="PTHR11709">
    <property type="entry name" value="MULTI-COPPER OXIDASE"/>
    <property type="match status" value="1"/>
</dbReference>
<dbReference type="EC" id="1.7.2.1" evidence="3 10"/>
<comment type="catalytic activity">
    <reaction evidence="9 10">
        <text>nitric oxide + Fe(III)-[cytochrome c] + H2O = Fe(II)-[cytochrome c] + nitrite + 2 H(+)</text>
        <dbReference type="Rhea" id="RHEA:15233"/>
        <dbReference type="Rhea" id="RHEA-COMP:10350"/>
        <dbReference type="Rhea" id="RHEA-COMP:14399"/>
        <dbReference type="ChEBI" id="CHEBI:15377"/>
        <dbReference type="ChEBI" id="CHEBI:15378"/>
        <dbReference type="ChEBI" id="CHEBI:16301"/>
        <dbReference type="ChEBI" id="CHEBI:16480"/>
        <dbReference type="ChEBI" id="CHEBI:29033"/>
        <dbReference type="ChEBI" id="CHEBI:29034"/>
        <dbReference type="EC" id="1.7.2.1"/>
    </reaction>
</comment>
<evidence type="ECO:0000313" key="14">
    <source>
        <dbReference type="Proteomes" id="UP001595379"/>
    </source>
</evidence>
<keyword evidence="6" id="KW-0677">Repeat</keyword>
<keyword evidence="8 10" id="KW-0186">Copper</keyword>
<evidence type="ECO:0000256" key="2">
    <source>
        <dbReference type="ARBA" id="ARBA00011233"/>
    </source>
</evidence>
<comment type="subunit">
    <text evidence="2 10">Homotrimer.</text>
</comment>
<feature type="domain" description="Plastocyanin-like" evidence="12">
    <location>
        <begin position="76"/>
        <end position="179"/>
    </location>
</feature>
<dbReference type="InterPro" id="IPR011707">
    <property type="entry name" value="Cu-oxidase-like_N"/>
</dbReference>
<dbReference type="Proteomes" id="UP001595379">
    <property type="component" value="Unassembled WGS sequence"/>
</dbReference>
<evidence type="ECO:0000256" key="9">
    <source>
        <dbReference type="ARBA" id="ARBA00049340"/>
    </source>
</evidence>
<evidence type="ECO:0000256" key="5">
    <source>
        <dbReference type="ARBA" id="ARBA00022723"/>
    </source>
</evidence>
<dbReference type="Gene3D" id="2.60.40.420">
    <property type="entry name" value="Cupredoxins - blue copper proteins"/>
    <property type="match status" value="2"/>
</dbReference>
<keyword evidence="7 10" id="KW-0560">Oxidoreductase</keyword>
<comment type="caution">
    <text evidence="13">The sequence shown here is derived from an EMBL/GenBank/DDBJ whole genome shotgun (WGS) entry which is preliminary data.</text>
</comment>
<gene>
    <name evidence="13" type="primary">nirK</name>
    <name evidence="13" type="ORF">ACFOOR_07945</name>
</gene>
<evidence type="ECO:0000256" key="3">
    <source>
        <dbReference type="ARBA" id="ARBA00011882"/>
    </source>
</evidence>
<name>A0ABV6ZX57_9PROT</name>
<dbReference type="InterPro" id="IPR008972">
    <property type="entry name" value="Cupredoxin"/>
</dbReference>
<dbReference type="CDD" id="cd04208">
    <property type="entry name" value="CuRO_2_CuNIR"/>
    <property type="match status" value="1"/>
</dbReference>
<evidence type="ECO:0000259" key="12">
    <source>
        <dbReference type="Pfam" id="PF07732"/>
    </source>
</evidence>
<evidence type="ECO:0000313" key="13">
    <source>
        <dbReference type="EMBL" id="MFC2926035.1"/>
    </source>
</evidence>
<dbReference type="NCBIfam" id="TIGR02376">
    <property type="entry name" value="Cu_nitrite_red"/>
    <property type="match status" value="1"/>
</dbReference>
<organism evidence="13 14">
    <name type="scientific">Hyphobacterium vulgare</name>
    <dbReference type="NCBI Taxonomy" id="1736751"/>
    <lineage>
        <taxon>Bacteria</taxon>
        <taxon>Pseudomonadati</taxon>
        <taxon>Pseudomonadota</taxon>
        <taxon>Alphaproteobacteria</taxon>
        <taxon>Maricaulales</taxon>
        <taxon>Maricaulaceae</taxon>
        <taxon>Hyphobacterium</taxon>
    </lineage>
</organism>
<dbReference type="Pfam" id="PF07732">
    <property type="entry name" value="Cu-oxidase_3"/>
    <property type="match status" value="1"/>
</dbReference>
<keyword evidence="5 10" id="KW-0479">Metal-binding</keyword>
<protein>
    <recommendedName>
        <fullName evidence="4 10">Copper-containing nitrite reductase</fullName>
        <ecNumber evidence="3 10">1.7.2.1</ecNumber>
    </recommendedName>
</protein>
<evidence type="ECO:0000256" key="7">
    <source>
        <dbReference type="ARBA" id="ARBA00023002"/>
    </source>
</evidence>
<dbReference type="InterPro" id="IPR045087">
    <property type="entry name" value="Cu-oxidase_fam"/>
</dbReference>
<keyword evidence="10" id="KW-0732">Signal</keyword>
<dbReference type="InterPro" id="IPR011706">
    <property type="entry name" value="Cu-oxidase_C"/>
</dbReference>
<feature type="domain" description="Plastocyanin-like" evidence="11">
    <location>
        <begin position="217"/>
        <end position="328"/>
    </location>
</feature>
<accession>A0ABV6ZX57</accession>
<evidence type="ECO:0000259" key="11">
    <source>
        <dbReference type="Pfam" id="PF07731"/>
    </source>
</evidence>
<dbReference type="Pfam" id="PF07731">
    <property type="entry name" value="Cu-oxidase_2"/>
    <property type="match status" value="1"/>
</dbReference>
<dbReference type="RefSeq" id="WP_343165614.1">
    <property type="nucleotide sequence ID" value="NZ_JBHRSV010000015.1"/>
</dbReference>
<comment type="similarity">
    <text evidence="1 10">Belongs to the multicopper oxidase family.</text>
</comment>
<dbReference type="EMBL" id="JBHRSV010000015">
    <property type="protein sequence ID" value="MFC2926035.1"/>
    <property type="molecule type" value="Genomic_DNA"/>
</dbReference>
<proteinExistence type="inferred from homology"/>
<keyword evidence="14" id="KW-1185">Reference proteome</keyword>
<dbReference type="GO" id="GO:0050421">
    <property type="term" value="F:nitrite reductase (NO-forming) activity"/>
    <property type="evidence" value="ECO:0007669"/>
    <property type="project" value="UniProtKB-EC"/>
</dbReference>
<comment type="cofactor">
    <cofactor evidence="10">
        <name>Cu(2+)</name>
        <dbReference type="ChEBI" id="CHEBI:29036"/>
    </cofactor>
    <text evidence="10">Binds 1 Cu(+) ion.</text>
</comment>
<dbReference type="PANTHER" id="PTHR11709:SF394">
    <property type="entry name" value="FI03373P-RELATED"/>
    <property type="match status" value="1"/>
</dbReference>
<evidence type="ECO:0000256" key="4">
    <source>
        <dbReference type="ARBA" id="ARBA00017290"/>
    </source>
</evidence>